<keyword evidence="1" id="KW-0808">Transferase</keyword>
<comment type="caution">
    <text evidence="1">The sequence shown here is derived from an EMBL/GenBank/DDBJ whole genome shotgun (WGS) entry which is preliminary data.</text>
</comment>
<dbReference type="InterPro" id="IPR029044">
    <property type="entry name" value="Nucleotide-diphossugar_trans"/>
</dbReference>
<gene>
    <name evidence="1" type="ORF">GCM10011352_36380</name>
</gene>
<sequence>MSLAPIVLFVYNRIDHTKSTISALANNELAQQSDLYIFSDAAKYEKDTGKVIEVRNYIKSIDGFNSIKIIEREINLGLAKSIIDGVTEVIDKYGKVIVLEDDIVTSPYFLKFMNSALDTYLYSQEVWHISGWNYPVALNKEKDVYFWRVMNCWGWATWKNRWDAFRKDPERIISDWSDQQKYDFDLEGTSAFWPQIIDNKLGKINTWAVFWYATIFEADGLCLNPAISYVDNIGRDGSGVNCGNSTDSIIKAKNPILNSTYKINWDFCFREDEDFVLAVKKYYKSRRKNIFYRIVNKISRILTGKNFI</sequence>
<dbReference type="RefSeq" id="WP_188750961.1">
    <property type="nucleotide sequence ID" value="NZ_BMIJ01000008.1"/>
</dbReference>
<evidence type="ECO:0000313" key="2">
    <source>
        <dbReference type="Proteomes" id="UP000629025"/>
    </source>
</evidence>
<dbReference type="GO" id="GO:0016740">
    <property type="term" value="F:transferase activity"/>
    <property type="evidence" value="ECO:0007669"/>
    <property type="project" value="UniProtKB-KW"/>
</dbReference>
<dbReference type="SUPFAM" id="SSF53448">
    <property type="entry name" value="Nucleotide-diphospho-sugar transferases"/>
    <property type="match status" value="1"/>
</dbReference>
<reference evidence="2" key="1">
    <citation type="journal article" date="2019" name="Int. J. Syst. Evol. Microbiol.">
        <title>The Global Catalogue of Microorganisms (GCM) 10K type strain sequencing project: providing services to taxonomists for standard genome sequencing and annotation.</title>
        <authorList>
            <consortium name="The Broad Institute Genomics Platform"/>
            <consortium name="The Broad Institute Genome Sequencing Center for Infectious Disease"/>
            <person name="Wu L."/>
            <person name="Ma J."/>
        </authorList>
    </citation>
    <scope>NUCLEOTIDE SEQUENCE [LARGE SCALE GENOMIC DNA]</scope>
    <source>
        <strain evidence="2">CGMCC 1.15341</strain>
    </source>
</reference>
<dbReference type="Gene3D" id="3.90.550.10">
    <property type="entry name" value="Spore Coat Polysaccharide Biosynthesis Protein SpsA, Chain A"/>
    <property type="match status" value="1"/>
</dbReference>
<dbReference type="EMBL" id="BMIJ01000008">
    <property type="protein sequence ID" value="GGC06865.1"/>
    <property type="molecule type" value="Genomic_DNA"/>
</dbReference>
<keyword evidence="2" id="KW-1185">Reference proteome</keyword>
<dbReference type="Proteomes" id="UP000629025">
    <property type="component" value="Unassembled WGS sequence"/>
</dbReference>
<name>A0ABQ1KUN4_9GAMM</name>
<proteinExistence type="predicted"/>
<accession>A0ABQ1KUN4</accession>
<protein>
    <submittedName>
        <fullName evidence="1">Glycosyl transferase</fullName>
    </submittedName>
</protein>
<organism evidence="1 2">
    <name type="scientific">Marinobacterium zhoushanense</name>
    <dbReference type="NCBI Taxonomy" id="1679163"/>
    <lineage>
        <taxon>Bacteria</taxon>
        <taxon>Pseudomonadati</taxon>
        <taxon>Pseudomonadota</taxon>
        <taxon>Gammaproteobacteria</taxon>
        <taxon>Oceanospirillales</taxon>
        <taxon>Oceanospirillaceae</taxon>
        <taxon>Marinobacterium</taxon>
    </lineage>
</organism>
<evidence type="ECO:0000313" key="1">
    <source>
        <dbReference type="EMBL" id="GGC06865.1"/>
    </source>
</evidence>